<evidence type="ECO:0000256" key="3">
    <source>
        <dbReference type="ARBA" id="ARBA00022729"/>
    </source>
</evidence>
<dbReference type="PROSITE" id="PS51257">
    <property type="entry name" value="PROKAR_LIPOPROTEIN"/>
    <property type="match status" value="1"/>
</dbReference>
<organism evidence="9 10">
    <name type="scientific">Desulfatibacillum alkenivorans DSM 16219</name>
    <dbReference type="NCBI Taxonomy" id="1121393"/>
    <lineage>
        <taxon>Bacteria</taxon>
        <taxon>Pseudomonadati</taxon>
        <taxon>Thermodesulfobacteriota</taxon>
        <taxon>Desulfobacteria</taxon>
        <taxon>Desulfobacterales</taxon>
        <taxon>Desulfatibacillaceae</taxon>
        <taxon>Desulfatibacillum</taxon>
    </lineage>
</organism>
<keyword evidence="10" id="KW-1185">Reference proteome</keyword>
<sequence length="242" mass="25811">MIMRLGIIILAIVLALSMGCAAQRQDTLASPAPSAATAPQHMLEQPATVTYTAPRPAEGSLWVDPGGSQFFGDRRARQVGDLVTIRITETPTASLTAKTTTTRDSSVSADVTDLAGYMTWLEAANKNLKGDSLLSAGYKPSFTGQGTNDRSGSVTAYVSGRVVGVMANGNLQISGSRAIKVNNETQYMTISGIVRPEDIDPSNVVQSTYIADARIEYYGKGVIADKQIPGWGTRVLDHVWPF</sequence>
<dbReference type="PANTHER" id="PTHR34933:SF1">
    <property type="entry name" value="FLAGELLAR L-RING PROTEIN"/>
    <property type="match status" value="1"/>
</dbReference>
<evidence type="ECO:0000256" key="8">
    <source>
        <dbReference type="SAM" id="SignalP"/>
    </source>
</evidence>
<gene>
    <name evidence="7" type="primary">flgH</name>
    <name evidence="9" type="ORF">SAMN02745216_01251</name>
</gene>
<dbReference type="GO" id="GO:0071973">
    <property type="term" value="P:bacterial-type flagellum-dependent cell motility"/>
    <property type="evidence" value="ECO:0007669"/>
    <property type="project" value="InterPro"/>
</dbReference>
<evidence type="ECO:0000256" key="7">
    <source>
        <dbReference type="HAMAP-Rule" id="MF_00415"/>
    </source>
</evidence>
<keyword evidence="3 7" id="KW-0732">Signal</keyword>
<keyword evidence="7" id="KW-0449">Lipoprotein</keyword>
<dbReference type="HAMAP" id="MF_00415">
    <property type="entry name" value="FlgH"/>
    <property type="match status" value="1"/>
</dbReference>
<comment type="similarity">
    <text evidence="2 7">Belongs to the FlgH family.</text>
</comment>
<dbReference type="GO" id="GO:0009427">
    <property type="term" value="C:bacterial-type flagellum basal body, distal rod, L ring"/>
    <property type="evidence" value="ECO:0007669"/>
    <property type="project" value="InterPro"/>
</dbReference>
<dbReference type="InterPro" id="IPR000527">
    <property type="entry name" value="Flag_Lring"/>
</dbReference>
<comment type="function">
    <text evidence="1 7">Assembles around the rod to form the L-ring and probably protects the motor/basal body from shearing forces during rotation.</text>
</comment>
<keyword evidence="9" id="KW-0969">Cilium</keyword>
<keyword evidence="9" id="KW-0282">Flagellum</keyword>
<reference evidence="10" key="1">
    <citation type="submission" date="2016-11" db="EMBL/GenBank/DDBJ databases">
        <authorList>
            <person name="Varghese N."/>
            <person name="Submissions S."/>
        </authorList>
    </citation>
    <scope>NUCLEOTIDE SEQUENCE [LARGE SCALE GENOMIC DNA]</scope>
    <source>
        <strain evidence="10">DSM 16219</strain>
    </source>
</reference>
<feature type="signal peptide" evidence="8">
    <location>
        <begin position="1"/>
        <end position="22"/>
    </location>
</feature>
<proteinExistence type="inferred from homology"/>
<keyword evidence="6 7" id="KW-0998">Cell outer membrane</keyword>
<dbReference type="Proteomes" id="UP000183994">
    <property type="component" value="Unassembled WGS sequence"/>
</dbReference>
<name>A0A1M6HKN7_9BACT</name>
<keyword evidence="4 7" id="KW-0472">Membrane</keyword>
<evidence type="ECO:0000256" key="2">
    <source>
        <dbReference type="ARBA" id="ARBA00006929"/>
    </source>
</evidence>
<protein>
    <recommendedName>
        <fullName evidence="7">Flagellar L-ring protein</fullName>
    </recommendedName>
    <alternativeName>
        <fullName evidence="7">Basal body L-ring protein</fullName>
    </alternativeName>
</protein>
<evidence type="ECO:0000256" key="4">
    <source>
        <dbReference type="ARBA" id="ARBA00023136"/>
    </source>
</evidence>
<evidence type="ECO:0000313" key="10">
    <source>
        <dbReference type="Proteomes" id="UP000183994"/>
    </source>
</evidence>
<keyword evidence="9" id="KW-0966">Cell projection</keyword>
<evidence type="ECO:0000256" key="6">
    <source>
        <dbReference type="ARBA" id="ARBA00023237"/>
    </source>
</evidence>
<keyword evidence="5 7" id="KW-0975">Bacterial flagellum</keyword>
<dbReference type="Pfam" id="PF02107">
    <property type="entry name" value="FlgH"/>
    <property type="match status" value="1"/>
</dbReference>
<dbReference type="GO" id="GO:0003774">
    <property type="term" value="F:cytoskeletal motor activity"/>
    <property type="evidence" value="ECO:0007669"/>
    <property type="project" value="InterPro"/>
</dbReference>
<comment type="subunit">
    <text evidence="7">The basal body constitutes a major portion of the flagellar organelle and consists of four rings (L,P,S, and M) mounted on a central rod.</text>
</comment>
<evidence type="ECO:0000313" key="9">
    <source>
        <dbReference type="EMBL" id="SHJ22788.1"/>
    </source>
</evidence>
<comment type="subcellular location">
    <subcellularLocation>
        <location evidence="7">Cell outer membrane</location>
        <topology evidence="7">Lipid-anchor</topology>
    </subcellularLocation>
    <subcellularLocation>
        <location evidence="7">Bacterial flagellum basal body</location>
    </subcellularLocation>
</comment>
<evidence type="ECO:0000256" key="1">
    <source>
        <dbReference type="ARBA" id="ARBA00002591"/>
    </source>
</evidence>
<evidence type="ECO:0000256" key="5">
    <source>
        <dbReference type="ARBA" id="ARBA00023143"/>
    </source>
</evidence>
<dbReference type="EMBL" id="FQZU01000005">
    <property type="protein sequence ID" value="SHJ22788.1"/>
    <property type="molecule type" value="Genomic_DNA"/>
</dbReference>
<dbReference type="PRINTS" id="PR01008">
    <property type="entry name" value="FLGLRINGFLGH"/>
</dbReference>
<dbReference type="AlphaFoldDB" id="A0A1M6HKN7"/>
<accession>A0A1M6HKN7</accession>
<dbReference type="STRING" id="1121393.SAMN02745216_01251"/>
<dbReference type="PANTHER" id="PTHR34933">
    <property type="entry name" value="FLAGELLAR L-RING PROTEIN"/>
    <property type="match status" value="1"/>
</dbReference>
<dbReference type="OrthoDB" id="9789227at2"/>
<dbReference type="GO" id="GO:0009279">
    <property type="term" value="C:cell outer membrane"/>
    <property type="evidence" value="ECO:0007669"/>
    <property type="project" value="UniProtKB-SubCell"/>
</dbReference>
<dbReference type="RefSeq" id="WP_073474064.1">
    <property type="nucleotide sequence ID" value="NZ_FQZU01000005.1"/>
</dbReference>
<feature type="chain" id="PRO_5012883988" description="Flagellar L-ring protein" evidence="8">
    <location>
        <begin position="23"/>
        <end position="242"/>
    </location>
</feature>